<reference evidence="2" key="1">
    <citation type="journal article" date="2014" name="Nat. Genet.">
        <title>A reference genome for common bean and genome-wide analysis of dual domestications.</title>
        <authorList>
            <person name="Schmutz J."/>
            <person name="McClean P.E."/>
            <person name="Mamidi S."/>
            <person name="Wu G.A."/>
            <person name="Cannon S.B."/>
            <person name="Grimwood J."/>
            <person name="Jenkins J."/>
            <person name="Shu S."/>
            <person name="Song Q."/>
            <person name="Chavarro C."/>
            <person name="Torres-Torres M."/>
            <person name="Geffroy V."/>
            <person name="Moghaddam S.M."/>
            <person name="Gao D."/>
            <person name="Abernathy B."/>
            <person name="Barry K."/>
            <person name="Blair M."/>
            <person name="Brick M.A."/>
            <person name="Chovatia M."/>
            <person name="Gepts P."/>
            <person name="Goodstein D.M."/>
            <person name="Gonzales M."/>
            <person name="Hellsten U."/>
            <person name="Hyten D.L."/>
            <person name="Jia G."/>
            <person name="Kelly J.D."/>
            <person name="Kudrna D."/>
            <person name="Lee R."/>
            <person name="Richard M.M."/>
            <person name="Miklas P.N."/>
            <person name="Osorno J.M."/>
            <person name="Rodrigues J."/>
            <person name="Thareau V."/>
            <person name="Urrea C.A."/>
            <person name="Wang M."/>
            <person name="Yu Y."/>
            <person name="Zhang M."/>
            <person name="Wing R.A."/>
            <person name="Cregan P.B."/>
            <person name="Rokhsar D.S."/>
            <person name="Jackson S.A."/>
        </authorList>
    </citation>
    <scope>NUCLEOTIDE SEQUENCE [LARGE SCALE GENOMIC DNA]</scope>
    <source>
        <strain evidence="2">cv. G19833</strain>
    </source>
</reference>
<organism evidence="1 2">
    <name type="scientific">Phaseolus vulgaris</name>
    <name type="common">Kidney bean</name>
    <name type="synonym">French bean</name>
    <dbReference type="NCBI Taxonomy" id="3885"/>
    <lineage>
        <taxon>Eukaryota</taxon>
        <taxon>Viridiplantae</taxon>
        <taxon>Streptophyta</taxon>
        <taxon>Embryophyta</taxon>
        <taxon>Tracheophyta</taxon>
        <taxon>Spermatophyta</taxon>
        <taxon>Magnoliopsida</taxon>
        <taxon>eudicotyledons</taxon>
        <taxon>Gunneridae</taxon>
        <taxon>Pentapetalae</taxon>
        <taxon>rosids</taxon>
        <taxon>fabids</taxon>
        <taxon>Fabales</taxon>
        <taxon>Fabaceae</taxon>
        <taxon>Papilionoideae</taxon>
        <taxon>50 kb inversion clade</taxon>
        <taxon>NPAAA clade</taxon>
        <taxon>indigoferoid/millettioid clade</taxon>
        <taxon>Phaseoleae</taxon>
        <taxon>Phaseolus</taxon>
    </lineage>
</organism>
<protein>
    <submittedName>
        <fullName evidence="1">Uncharacterized protein</fullName>
    </submittedName>
</protein>
<dbReference type="AlphaFoldDB" id="V7CFX2"/>
<keyword evidence="2" id="KW-1185">Reference proteome</keyword>
<evidence type="ECO:0000313" key="2">
    <source>
        <dbReference type="Proteomes" id="UP000000226"/>
    </source>
</evidence>
<sequence>MKLSDYVCTNHTGFLAITEATIGINFHLLRCRLDLTECLLGPFSISFCFLKRIILYNNKGSFTTVYSR</sequence>
<dbReference type="Gramene" id="ESW28155">
    <property type="protein sequence ID" value="ESW28155"/>
    <property type="gene ID" value="PHAVU_003G263500g"/>
</dbReference>
<gene>
    <name evidence="1" type="ORF">PHAVU_003G263500g</name>
</gene>
<dbReference type="OrthoDB" id="10447359at2759"/>
<accession>V7CFX2</accession>
<evidence type="ECO:0000313" key="1">
    <source>
        <dbReference type="EMBL" id="ESW28155.1"/>
    </source>
</evidence>
<dbReference type="EMBL" id="CM002290">
    <property type="protein sequence ID" value="ESW28155.1"/>
    <property type="molecule type" value="Genomic_DNA"/>
</dbReference>
<dbReference type="Proteomes" id="UP000000226">
    <property type="component" value="Chromosome 3"/>
</dbReference>
<name>V7CFX2_PHAVU</name>
<proteinExistence type="predicted"/>